<evidence type="ECO:0000313" key="2">
    <source>
        <dbReference type="Proteomes" id="UP000282438"/>
    </source>
</evidence>
<keyword evidence="1" id="KW-0808">Transferase</keyword>
<evidence type="ECO:0000313" key="1">
    <source>
        <dbReference type="EMBL" id="AZN35824.1"/>
    </source>
</evidence>
<sequence>MISLHSHINDIAAAGWDALAGTQPFISHAFLAALENTGAVSEHSGWTPCHLAMRDADQQLIGAMPLYRKTHSCGEYVFDWAWAEAYQRHGLDYYPKLISAIPFTPVAGPRLLAKTDTTRQSLLAAAVALAQESGDSSFHLLFSQGTEPALAQNAGLLSRHDVQFHWLRGDWRDYSDFNDALTRDKRKKLRQERRKVSDAGVTIIRKRGSEISEADWAFFYSCYSNTYLEHRSRPYLSLAFFLQIASAMPQACLLVLAYQGGQPIAAALNIIGPDRLYGRYWGAVWGPAGYVANLHFELCFYQGIEFALEAGLDAFEGGAQGAHKLARGFVPVTTQSAHWLAHPGFSDAVDQHLIQERLAVASWQNELEQHKPFKPDKPAVNN</sequence>
<organism evidence="1 2">
    <name type="scientific">Iodobacter ciconiae</name>
    <dbReference type="NCBI Taxonomy" id="2496266"/>
    <lineage>
        <taxon>Bacteria</taxon>
        <taxon>Pseudomonadati</taxon>
        <taxon>Pseudomonadota</taxon>
        <taxon>Betaproteobacteria</taxon>
        <taxon>Neisseriales</taxon>
        <taxon>Chitinibacteraceae</taxon>
        <taxon>Iodobacter</taxon>
    </lineage>
</organism>
<dbReference type="InterPro" id="IPR007434">
    <property type="entry name" value="FemAB-like"/>
</dbReference>
<dbReference type="PANTHER" id="PTHR47017:SF1">
    <property type="entry name" value="ACYL-COA"/>
    <property type="match status" value="1"/>
</dbReference>
<gene>
    <name evidence="1" type="ORF">EJO50_04605</name>
</gene>
<protein>
    <submittedName>
        <fullName evidence="1">N-acetyltransferase</fullName>
    </submittedName>
</protein>
<dbReference type="InterPro" id="IPR016181">
    <property type="entry name" value="Acyl_CoA_acyltransferase"/>
</dbReference>
<dbReference type="PANTHER" id="PTHR47017">
    <property type="entry name" value="ACYL-COA"/>
    <property type="match status" value="1"/>
</dbReference>
<dbReference type="SUPFAM" id="SSF55729">
    <property type="entry name" value="Acyl-CoA N-acyltransferases (Nat)"/>
    <property type="match status" value="1"/>
</dbReference>
<name>A0A3S8ZQS7_9NEIS</name>
<dbReference type="AlphaFoldDB" id="A0A3S8ZQS7"/>
<dbReference type="OrthoDB" id="9776898at2"/>
<dbReference type="GO" id="GO:0016740">
    <property type="term" value="F:transferase activity"/>
    <property type="evidence" value="ECO:0007669"/>
    <property type="project" value="UniProtKB-KW"/>
</dbReference>
<proteinExistence type="predicted"/>
<dbReference type="Pfam" id="PF04339">
    <property type="entry name" value="FemAB_like"/>
    <property type="match status" value="1"/>
</dbReference>
<dbReference type="EMBL" id="CP034433">
    <property type="protein sequence ID" value="AZN35824.1"/>
    <property type="molecule type" value="Genomic_DNA"/>
</dbReference>
<keyword evidence="2" id="KW-1185">Reference proteome</keyword>
<dbReference type="RefSeq" id="WP_125971914.1">
    <property type="nucleotide sequence ID" value="NZ_CP034433.1"/>
</dbReference>
<dbReference type="KEGG" id="iod:EJO50_04605"/>
<reference evidence="1 2" key="1">
    <citation type="submission" date="2018-12" db="EMBL/GenBank/DDBJ databases">
        <title>Complete genome sequence of Iodobacter sp. H11R3.</title>
        <authorList>
            <person name="Bae J.-W."/>
        </authorList>
    </citation>
    <scope>NUCLEOTIDE SEQUENCE [LARGE SCALE GENOMIC DNA]</scope>
    <source>
        <strain evidence="1 2">H11R3</strain>
    </source>
</reference>
<accession>A0A3S8ZQS7</accession>
<dbReference type="Gene3D" id="3.40.630.30">
    <property type="match status" value="1"/>
</dbReference>
<dbReference type="Proteomes" id="UP000282438">
    <property type="component" value="Chromosome"/>
</dbReference>